<dbReference type="Pfam" id="PF04438">
    <property type="entry name" value="zf-HIT"/>
    <property type="match status" value="1"/>
</dbReference>
<evidence type="ECO:0000256" key="8">
    <source>
        <dbReference type="SAM" id="MobiDB-lite"/>
    </source>
</evidence>
<dbReference type="RefSeq" id="XP_066072850.1">
    <property type="nucleotide sequence ID" value="XM_066216753.1"/>
</dbReference>
<dbReference type="GO" id="GO:0070761">
    <property type="term" value="C:pre-snoRNP complex"/>
    <property type="evidence" value="ECO:0007669"/>
    <property type="project" value="TreeGrafter"/>
</dbReference>
<accession>A0AAX4JL11</accession>
<dbReference type="GO" id="GO:0000463">
    <property type="term" value="P:maturation of LSU-rRNA from tricistronic rRNA transcript (SSU-rRNA, 5.8S rRNA, LSU-rRNA)"/>
    <property type="evidence" value="ECO:0007669"/>
    <property type="project" value="TreeGrafter"/>
</dbReference>
<evidence type="ECO:0000256" key="4">
    <source>
        <dbReference type="ARBA" id="ARBA00022833"/>
    </source>
</evidence>
<comment type="similarity">
    <text evidence="6">Belongs to the BCD1 family.</text>
</comment>
<keyword evidence="1" id="KW-0597">Phosphoprotein</keyword>
<comment type="function">
    <text evidence="5">Required for box C/D snoRNAs accumulation involved in snoRNA processing, snoRNA transport to the nucleolus and ribosome biogenesis.</text>
</comment>
<keyword evidence="11" id="KW-1185">Reference proteome</keyword>
<feature type="region of interest" description="Disordered" evidence="8">
    <location>
        <begin position="388"/>
        <end position="414"/>
    </location>
</feature>
<organism evidence="10 11">
    <name type="scientific">Kwoniella dendrophila CBS 6074</name>
    <dbReference type="NCBI Taxonomy" id="1295534"/>
    <lineage>
        <taxon>Eukaryota</taxon>
        <taxon>Fungi</taxon>
        <taxon>Dikarya</taxon>
        <taxon>Basidiomycota</taxon>
        <taxon>Agaricomycotina</taxon>
        <taxon>Tremellomycetes</taxon>
        <taxon>Tremellales</taxon>
        <taxon>Cryptococcaceae</taxon>
        <taxon>Kwoniella</taxon>
    </lineage>
</organism>
<dbReference type="PANTHER" id="PTHR13483">
    <property type="entry name" value="BOX C_D SNORNA PROTEIN 1-RELATED"/>
    <property type="match status" value="1"/>
</dbReference>
<dbReference type="Pfam" id="PF25790">
    <property type="entry name" value="BCD1"/>
    <property type="match status" value="1"/>
</dbReference>
<dbReference type="Proteomes" id="UP001355207">
    <property type="component" value="Chromosome 1"/>
</dbReference>
<dbReference type="PANTHER" id="PTHR13483:SF3">
    <property type="entry name" value="BOX C_D SNORNA PROTEIN 1"/>
    <property type="match status" value="1"/>
</dbReference>
<reference evidence="10 11" key="1">
    <citation type="submission" date="2024-01" db="EMBL/GenBank/DDBJ databases">
        <title>Comparative genomics of Cryptococcus and Kwoniella reveals pathogenesis evolution and contrasting modes of karyotype evolution via chromosome fusion or intercentromeric recombination.</title>
        <authorList>
            <person name="Coelho M.A."/>
            <person name="David-Palma M."/>
            <person name="Shea T."/>
            <person name="Bowers K."/>
            <person name="McGinley-Smith S."/>
            <person name="Mohammad A.W."/>
            <person name="Gnirke A."/>
            <person name="Yurkov A.M."/>
            <person name="Nowrousian M."/>
            <person name="Sun S."/>
            <person name="Cuomo C.A."/>
            <person name="Heitman J."/>
        </authorList>
    </citation>
    <scope>NUCLEOTIDE SEQUENCE [LARGE SCALE GENOMIC DNA]</scope>
    <source>
        <strain evidence="10 11">CBS 6074</strain>
    </source>
</reference>
<feature type="domain" description="HIT-type" evidence="9">
    <location>
        <begin position="53"/>
        <end position="86"/>
    </location>
</feature>
<dbReference type="InterPro" id="IPR007529">
    <property type="entry name" value="Znf_HIT"/>
</dbReference>
<dbReference type="GO" id="GO:0000492">
    <property type="term" value="P:box C/D snoRNP assembly"/>
    <property type="evidence" value="ECO:0007669"/>
    <property type="project" value="TreeGrafter"/>
</dbReference>
<dbReference type="AlphaFoldDB" id="A0AAX4JL11"/>
<proteinExistence type="inferred from homology"/>
<keyword evidence="4" id="KW-0862">Zinc</keyword>
<dbReference type="CDD" id="cd23023">
    <property type="entry name" value="zf-HIT_BCD1"/>
    <property type="match status" value="1"/>
</dbReference>
<dbReference type="GeneID" id="91091630"/>
<dbReference type="SUPFAM" id="SSF144232">
    <property type="entry name" value="HIT/MYND zinc finger-like"/>
    <property type="match status" value="1"/>
</dbReference>
<dbReference type="InterPro" id="IPR057721">
    <property type="entry name" value="BCD1_alpha/beta"/>
</dbReference>
<feature type="region of interest" description="Disordered" evidence="8">
    <location>
        <begin position="140"/>
        <end position="165"/>
    </location>
</feature>
<dbReference type="InterPro" id="IPR051639">
    <property type="entry name" value="BCD1"/>
</dbReference>
<gene>
    <name evidence="10" type="ORF">L201_000958</name>
</gene>
<feature type="compositionally biased region" description="Basic residues" evidence="8">
    <location>
        <begin position="152"/>
        <end position="162"/>
    </location>
</feature>
<keyword evidence="2" id="KW-0479">Metal-binding</keyword>
<dbReference type="GO" id="GO:0048254">
    <property type="term" value="P:snoRNA localization"/>
    <property type="evidence" value="ECO:0007669"/>
    <property type="project" value="TreeGrafter"/>
</dbReference>
<dbReference type="EMBL" id="CP144098">
    <property type="protein sequence ID" value="WWC86087.1"/>
    <property type="molecule type" value="Genomic_DNA"/>
</dbReference>
<feature type="region of interest" description="Disordered" evidence="8">
    <location>
        <begin position="1"/>
        <end position="33"/>
    </location>
</feature>
<dbReference type="Gene3D" id="3.30.60.190">
    <property type="match status" value="1"/>
</dbReference>
<evidence type="ECO:0000256" key="6">
    <source>
        <dbReference type="ARBA" id="ARBA00049654"/>
    </source>
</evidence>
<protein>
    <recommendedName>
        <fullName evidence="9">HIT-type domain-containing protein</fullName>
    </recommendedName>
</protein>
<feature type="compositionally biased region" description="Acidic residues" evidence="8">
    <location>
        <begin position="391"/>
        <end position="414"/>
    </location>
</feature>
<keyword evidence="3 7" id="KW-0863">Zinc-finger</keyword>
<feature type="compositionally biased region" description="Low complexity" evidence="8">
    <location>
        <begin position="1"/>
        <end position="27"/>
    </location>
</feature>
<evidence type="ECO:0000256" key="1">
    <source>
        <dbReference type="ARBA" id="ARBA00022553"/>
    </source>
</evidence>
<evidence type="ECO:0000313" key="11">
    <source>
        <dbReference type="Proteomes" id="UP001355207"/>
    </source>
</evidence>
<dbReference type="GO" id="GO:0008270">
    <property type="term" value="F:zinc ion binding"/>
    <property type="evidence" value="ECO:0007669"/>
    <property type="project" value="UniProtKB-UniRule"/>
</dbReference>
<evidence type="ECO:0000256" key="2">
    <source>
        <dbReference type="ARBA" id="ARBA00022723"/>
    </source>
</evidence>
<evidence type="ECO:0000259" key="9">
    <source>
        <dbReference type="PROSITE" id="PS51083"/>
    </source>
</evidence>
<dbReference type="PROSITE" id="PS51083">
    <property type="entry name" value="ZF_HIT"/>
    <property type="match status" value="1"/>
</dbReference>
<evidence type="ECO:0000256" key="3">
    <source>
        <dbReference type="ARBA" id="ARBA00022771"/>
    </source>
</evidence>
<evidence type="ECO:0000256" key="5">
    <source>
        <dbReference type="ARBA" id="ARBA00049598"/>
    </source>
</evidence>
<evidence type="ECO:0000256" key="7">
    <source>
        <dbReference type="PROSITE-ProRule" id="PRU00453"/>
    </source>
</evidence>
<sequence>MNHPLPARPSFLPSSSSSTAGPSKPSSIPLNSTATHTTINAKSTATPIDTTKCVVCYTPPKYTCPRCSKRTCSLECSKKHKSMDECNGIRDPTSFVPLNQYGQGVWSDDYKWLEEGRRKVIGWGENVKIEEIKSTSSNNIIRRNNNNDRNQKIKRNHHHHHQKSDLLKRELQKRNCQIDFMPNGMEKRNINQSSWNPKTKQLNITIHIIIPFKLFDPNSTNDSYKTINHPRILFASNDSKPLPTLKSLITIPIEMTDIVFILAFHSTPSRPSPEHEKGQKLYYPPLDPSNTLAEVLSGTAWVEYPIIEIMEKSKWEEGLKKGNYMVVPLSEPLIQIRTRDSGWGKRKIDSVDNELEENTVSVVNDSKQDGPKKAKIITECLMALGDYGSDGAEDDVDEEDHVDEADSGDDVEEDLLGVQAEEIVKGLSEEPSLEVLQAVGMALAADLGEA</sequence>
<name>A0AAX4JL11_9TREE</name>
<evidence type="ECO:0000313" key="10">
    <source>
        <dbReference type="EMBL" id="WWC86087.1"/>
    </source>
</evidence>
<dbReference type="GO" id="GO:0005634">
    <property type="term" value="C:nucleus"/>
    <property type="evidence" value="ECO:0007669"/>
    <property type="project" value="TreeGrafter"/>
</dbReference>